<organism evidence="1 2">
    <name type="scientific">Runella slithyformis (strain ATCC 29530 / DSM 19594 / LMG 11500 / NCIMB 11436 / LSU 4)</name>
    <dbReference type="NCBI Taxonomy" id="761193"/>
    <lineage>
        <taxon>Bacteria</taxon>
        <taxon>Pseudomonadati</taxon>
        <taxon>Bacteroidota</taxon>
        <taxon>Cytophagia</taxon>
        <taxon>Cytophagales</taxon>
        <taxon>Spirosomataceae</taxon>
        <taxon>Runella</taxon>
    </lineage>
</organism>
<dbReference type="KEGG" id="rsi:Runsl_5751"/>
<name>A0A7U3ZRX3_RUNSL</name>
<dbReference type="Proteomes" id="UP000000493">
    <property type="component" value="Plasmid pRUNSL05"/>
</dbReference>
<sequence>MGKKIFLIFVKRDDSELCDFCIINQRKNNKTMKINENAPVKQKNQIVINAVPEKVWAVLTDINQWGSWNEKITEAQASETQKVGARFDWKVNGASIKSILHTVSTHKAFGWSGTTFGGSAIHNWFLTAHQAGTLVNVEESMEGWLVSLFKNKMNRDLAKDMQFWLEMLKRECEK</sequence>
<protein>
    <submittedName>
        <fullName evidence="1">Polyketide cyclase/dehydrase</fullName>
    </submittedName>
</protein>
<evidence type="ECO:0000313" key="1">
    <source>
        <dbReference type="EMBL" id="AEI52236.1"/>
    </source>
</evidence>
<gene>
    <name evidence="1" type="ordered locus">Runsl_5751</name>
</gene>
<dbReference type="Pfam" id="PF10604">
    <property type="entry name" value="Polyketide_cyc2"/>
    <property type="match status" value="1"/>
</dbReference>
<geneLocation type="plasmid" evidence="1 2">
    <name>pRUNSL05</name>
</geneLocation>
<dbReference type="EMBL" id="CP002864">
    <property type="protein sequence ID" value="AEI52236.1"/>
    <property type="molecule type" value="Genomic_DNA"/>
</dbReference>
<proteinExistence type="predicted"/>
<keyword evidence="1" id="KW-0614">Plasmid</keyword>
<keyword evidence="2" id="KW-1185">Reference proteome</keyword>
<accession>A0A7U3ZRX3</accession>
<dbReference type="SUPFAM" id="SSF55961">
    <property type="entry name" value="Bet v1-like"/>
    <property type="match status" value="1"/>
</dbReference>
<reference evidence="1 2" key="2">
    <citation type="journal article" date="2012" name="Stand. Genomic Sci.">
        <title>Complete genome sequence of the aquatic bacterium Runella slithyformis type strain (LSU 4(T)).</title>
        <authorList>
            <person name="Copeland A."/>
            <person name="Zhang X."/>
            <person name="Misra M."/>
            <person name="Lapidus A."/>
            <person name="Nolan M."/>
            <person name="Lucas S."/>
            <person name="Deshpande S."/>
            <person name="Cheng J.F."/>
            <person name="Tapia R."/>
            <person name="Goodwin L.A."/>
            <person name="Pitluck S."/>
            <person name="Liolios K."/>
            <person name="Pagani I."/>
            <person name="Ivanova N."/>
            <person name="Mikhailova N."/>
            <person name="Pati A."/>
            <person name="Chen A."/>
            <person name="Palaniappan K."/>
            <person name="Land M."/>
            <person name="Hauser L."/>
            <person name="Pan C."/>
            <person name="Jeffries C.D."/>
            <person name="Detter J.C."/>
            <person name="Brambilla E.M."/>
            <person name="Rohde M."/>
            <person name="Djao O.D."/>
            <person name="Goker M."/>
            <person name="Sikorski J."/>
            <person name="Tindall B.J."/>
            <person name="Woyke T."/>
            <person name="Bristow J."/>
            <person name="Eisen J.A."/>
            <person name="Markowitz V."/>
            <person name="Hugenholtz P."/>
            <person name="Kyrpides N.C."/>
            <person name="Klenk H.P."/>
            <person name="Mavromatis K."/>
        </authorList>
    </citation>
    <scope>NUCLEOTIDE SEQUENCE [LARGE SCALE GENOMIC DNA]</scope>
    <source>
        <strain evidence="2">ATCC 29530 / DSM 19594 / LMG 11500 / NCIMB 11436 / LSU 4</strain>
    </source>
</reference>
<reference evidence="2" key="1">
    <citation type="submission" date="2011-06" db="EMBL/GenBank/DDBJ databases">
        <title>The complete genome of plasmid 5 of Runella slithyformis DSM 19594.</title>
        <authorList>
            <consortium name="US DOE Joint Genome Institute (JGI-PGF)"/>
            <person name="Lucas S."/>
            <person name="Han J."/>
            <person name="Lapidus A."/>
            <person name="Bruce D."/>
            <person name="Goodwin L."/>
            <person name="Pitluck S."/>
            <person name="Peters L."/>
            <person name="Kyrpides N."/>
            <person name="Mavromatis K."/>
            <person name="Ivanova N."/>
            <person name="Ovchinnikova G."/>
            <person name="Zhang X."/>
            <person name="Misra M."/>
            <person name="Detter J.C."/>
            <person name="Tapia R."/>
            <person name="Han C."/>
            <person name="Land M."/>
            <person name="Hauser L."/>
            <person name="Markowitz V."/>
            <person name="Cheng J.-F."/>
            <person name="Hugenholtz P."/>
            <person name="Woyke T."/>
            <person name="Wu D."/>
            <person name="Tindall B."/>
            <person name="Faehrich R."/>
            <person name="Brambilla E."/>
            <person name="Klenk H.-P."/>
            <person name="Eisen J.A."/>
        </authorList>
    </citation>
    <scope>NUCLEOTIDE SEQUENCE [LARGE SCALE GENOMIC DNA]</scope>
    <source>
        <strain evidence="2">ATCC 29530 / DSM 19594 / LMG 11500 / NCIMB 11436 / LSU 4</strain>
        <plasmid evidence="2">pRUNSL05</plasmid>
    </source>
</reference>
<dbReference type="Gene3D" id="3.30.530.20">
    <property type="match status" value="1"/>
</dbReference>
<dbReference type="AlphaFoldDB" id="A0A7U3ZRX3"/>
<evidence type="ECO:0000313" key="2">
    <source>
        <dbReference type="Proteomes" id="UP000000493"/>
    </source>
</evidence>
<dbReference type="InterPro" id="IPR019587">
    <property type="entry name" value="Polyketide_cyclase/dehydratase"/>
</dbReference>
<dbReference type="InterPro" id="IPR023393">
    <property type="entry name" value="START-like_dom_sf"/>
</dbReference>